<feature type="transmembrane region" description="Helical" evidence="7">
    <location>
        <begin position="33"/>
        <end position="53"/>
    </location>
</feature>
<evidence type="ECO:0000256" key="6">
    <source>
        <dbReference type="SAM" id="Coils"/>
    </source>
</evidence>
<keyword evidence="4 7" id="KW-1133">Transmembrane helix</keyword>
<evidence type="ECO:0000256" key="4">
    <source>
        <dbReference type="ARBA" id="ARBA00022989"/>
    </source>
</evidence>
<evidence type="ECO:0000256" key="1">
    <source>
        <dbReference type="ARBA" id="ARBA00004651"/>
    </source>
</evidence>
<dbReference type="Proteomes" id="UP000552700">
    <property type="component" value="Unassembled WGS sequence"/>
</dbReference>
<evidence type="ECO:0000256" key="5">
    <source>
        <dbReference type="ARBA" id="ARBA00023136"/>
    </source>
</evidence>
<dbReference type="EMBL" id="JACIJP010000001">
    <property type="protein sequence ID" value="MBB6122496.1"/>
    <property type="molecule type" value="Genomic_DNA"/>
</dbReference>
<dbReference type="GO" id="GO:0004713">
    <property type="term" value="F:protein tyrosine kinase activity"/>
    <property type="evidence" value="ECO:0007669"/>
    <property type="project" value="TreeGrafter"/>
</dbReference>
<keyword evidence="10" id="KW-1185">Reference proteome</keyword>
<dbReference type="AlphaFoldDB" id="A0A841IYZ1"/>
<sequence>MNSYLDVSDRIEAQVEGGSLLSHIPAILKQRKWFLIIPAIVFALVGVVAAFVLPVKYQSRAVLLVEAPLLPEAVTDADTSGVVDQRMAKIRQQVMSRPQLIELIQTNGLYSDELRRSSLSEVIEQMRGSIQIDPVTAEIQQAGSGRKSTIAFSMQYLYSDPVKAQAVAQALTERVLEIDSTATAEQAANTVQFLTDQAADVQAQISVLETQISGIKARNGSVLSSAGMTMIGGNSGSYDAQIAALQRDNSVLNSQRSMARTSADRDPVVSSAEAALASARASYSESHPDVVLAKQRLAEARRLASSNQTKQPVDDINEQIAFNNRQIAALQSARAQDSARMSAAMGAQSKAPVVTEQIAQLQQRLDTLYSQYQGISGRLLNAQAGKKAEDSQQGERLSVIDPPVVPDKPISPNRPMLMAGGLAGGLGLGLMLVLGIEILLRPIRDVDALQEILGEPPLVVVPTVRALKEQKLAWYRRLWPFGRREKMA</sequence>
<evidence type="ECO:0000256" key="7">
    <source>
        <dbReference type="SAM" id="Phobius"/>
    </source>
</evidence>
<dbReference type="RefSeq" id="WP_184076689.1">
    <property type="nucleotide sequence ID" value="NZ_JACIJP010000001.1"/>
</dbReference>
<evidence type="ECO:0000313" key="10">
    <source>
        <dbReference type="Proteomes" id="UP000552700"/>
    </source>
</evidence>
<protein>
    <submittedName>
        <fullName evidence="9">Uncharacterized protein involved in exopolysaccharide biosynthesis</fullName>
    </submittedName>
</protein>
<keyword evidence="3 7" id="KW-0812">Transmembrane</keyword>
<dbReference type="Pfam" id="PF02706">
    <property type="entry name" value="Wzz"/>
    <property type="match status" value="1"/>
</dbReference>
<keyword evidence="2" id="KW-1003">Cell membrane</keyword>
<feature type="transmembrane region" description="Helical" evidence="7">
    <location>
        <begin position="416"/>
        <end position="440"/>
    </location>
</feature>
<dbReference type="InterPro" id="IPR050445">
    <property type="entry name" value="Bact_polysacc_biosynth/exp"/>
</dbReference>
<evidence type="ECO:0000259" key="8">
    <source>
        <dbReference type="Pfam" id="PF02706"/>
    </source>
</evidence>
<keyword evidence="5 7" id="KW-0472">Membrane</keyword>
<evidence type="ECO:0000256" key="2">
    <source>
        <dbReference type="ARBA" id="ARBA00022475"/>
    </source>
</evidence>
<name>A0A841IYZ1_9SPHN</name>
<accession>A0A841IYZ1</accession>
<feature type="domain" description="Polysaccharide chain length determinant N-terminal" evidence="8">
    <location>
        <begin position="21"/>
        <end position="72"/>
    </location>
</feature>
<evidence type="ECO:0000313" key="9">
    <source>
        <dbReference type="EMBL" id="MBB6122496.1"/>
    </source>
</evidence>
<proteinExistence type="predicted"/>
<comment type="caution">
    <text evidence="9">The sequence shown here is derived from an EMBL/GenBank/DDBJ whole genome shotgun (WGS) entry which is preliminary data.</text>
</comment>
<reference evidence="9 10" key="1">
    <citation type="submission" date="2020-08" db="EMBL/GenBank/DDBJ databases">
        <title>Genomic Encyclopedia of Type Strains, Phase IV (KMG-IV): sequencing the most valuable type-strain genomes for metagenomic binning, comparative biology and taxonomic classification.</title>
        <authorList>
            <person name="Goeker M."/>
        </authorList>
    </citation>
    <scope>NUCLEOTIDE SEQUENCE [LARGE SCALE GENOMIC DNA]</scope>
    <source>
        <strain evidence="9 10">DSM 102255</strain>
    </source>
</reference>
<feature type="coiled-coil region" evidence="6">
    <location>
        <begin position="184"/>
        <end position="211"/>
    </location>
</feature>
<comment type="subcellular location">
    <subcellularLocation>
        <location evidence="1">Cell membrane</location>
        <topology evidence="1">Multi-pass membrane protein</topology>
    </subcellularLocation>
</comment>
<keyword evidence="6" id="KW-0175">Coiled coil</keyword>
<dbReference type="PANTHER" id="PTHR32309:SF13">
    <property type="entry name" value="FERRIC ENTEROBACTIN TRANSPORT PROTEIN FEPE"/>
    <property type="match status" value="1"/>
</dbReference>
<organism evidence="9 10">
    <name type="scientific">Sphingobium subterraneum</name>
    <dbReference type="NCBI Taxonomy" id="627688"/>
    <lineage>
        <taxon>Bacteria</taxon>
        <taxon>Pseudomonadati</taxon>
        <taxon>Pseudomonadota</taxon>
        <taxon>Alphaproteobacteria</taxon>
        <taxon>Sphingomonadales</taxon>
        <taxon>Sphingomonadaceae</taxon>
        <taxon>Sphingobium</taxon>
    </lineage>
</organism>
<evidence type="ECO:0000256" key="3">
    <source>
        <dbReference type="ARBA" id="ARBA00022692"/>
    </source>
</evidence>
<dbReference type="InterPro" id="IPR003856">
    <property type="entry name" value="LPS_length_determ_N"/>
</dbReference>
<dbReference type="PANTHER" id="PTHR32309">
    <property type="entry name" value="TYROSINE-PROTEIN KINASE"/>
    <property type="match status" value="1"/>
</dbReference>
<gene>
    <name evidence="9" type="ORF">FHS92_000203</name>
</gene>
<dbReference type="GO" id="GO:0005886">
    <property type="term" value="C:plasma membrane"/>
    <property type="evidence" value="ECO:0007669"/>
    <property type="project" value="UniProtKB-SubCell"/>
</dbReference>